<proteinExistence type="predicted"/>
<keyword evidence="2" id="KW-1185">Reference proteome</keyword>
<dbReference type="Proteomes" id="UP001164539">
    <property type="component" value="Chromosome 4"/>
</dbReference>
<protein>
    <submittedName>
        <fullName evidence="1">WD40 repeat</fullName>
    </submittedName>
</protein>
<evidence type="ECO:0000313" key="2">
    <source>
        <dbReference type="Proteomes" id="UP001164539"/>
    </source>
</evidence>
<dbReference type="EMBL" id="CM051397">
    <property type="protein sequence ID" value="KAJ4721481.1"/>
    <property type="molecule type" value="Genomic_DNA"/>
</dbReference>
<comment type="caution">
    <text evidence="1">The sequence shown here is derived from an EMBL/GenBank/DDBJ whole genome shotgun (WGS) entry which is preliminary data.</text>
</comment>
<evidence type="ECO:0000313" key="1">
    <source>
        <dbReference type="EMBL" id="KAJ4721481.1"/>
    </source>
</evidence>
<accession>A0ACC1YDD5</accession>
<sequence length="536" mass="60101">MGAKEENDAHGNILPPIEQEIVDELDTKVKKYLRGESANLEVLQDKKLKGQLAVREQLYGKSAKAAAKIEKWLMPSEGGYLEAEGVEKTWRIKQEAIAREVDILSSRNQYDIVLPELGPYTLDFTPSGRYMAAAGRKGHLAVVDMKNMNLIKEIQVRETVRDVVFLHNELFFAAAQKKYPYIYNRDGTELHCLKEHGAVLKLQFLRNHFLLASINKFGQLRYQDVTTGEMIGNFRTGLGRTDVMQVNPFNGVVALGHSGGTVTMWKPTMAAPLVKMLCNQGPVSALAFHPNGHLMATSGKERKIKIWDLRKYEVVQTLPGHAKTLDFSQKGLLAVGTGSFVQILGDFSGSQNYTRYMGHSMAKGYQVGKVSFRPYEDVLGIGHSMGWSSILIPGSGEPNFDSWVANPFETSKQRREKEVRSLLDKLPPETIMLDPTKIGAVRSARNKEKPTKQEIDDDMQTAAEAIKGITMKNKTKGRNKPSKKAKKKQELIAKAKRPFLEQQLKEEESLAKKKQKLSEQGELPSSLQRFARKKTT</sequence>
<organism evidence="1 2">
    <name type="scientific">Melia azedarach</name>
    <name type="common">Chinaberry tree</name>
    <dbReference type="NCBI Taxonomy" id="155640"/>
    <lineage>
        <taxon>Eukaryota</taxon>
        <taxon>Viridiplantae</taxon>
        <taxon>Streptophyta</taxon>
        <taxon>Embryophyta</taxon>
        <taxon>Tracheophyta</taxon>
        <taxon>Spermatophyta</taxon>
        <taxon>Magnoliopsida</taxon>
        <taxon>eudicotyledons</taxon>
        <taxon>Gunneridae</taxon>
        <taxon>Pentapetalae</taxon>
        <taxon>rosids</taxon>
        <taxon>malvids</taxon>
        <taxon>Sapindales</taxon>
        <taxon>Meliaceae</taxon>
        <taxon>Melia</taxon>
    </lineage>
</organism>
<gene>
    <name evidence="1" type="ORF">OWV82_009163</name>
</gene>
<name>A0ACC1YDD5_MELAZ</name>
<reference evidence="1 2" key="1">
    <citation type="journal article" date="2023" name="Science">
        <title>Complex scaffold remodeling in plant triterpene biosynthesis.</title>
        <authorList>
            <person name="De La Pena R."/>
            <person name="Hodgson H."/>
            <person name="Liu J.C."/>
            <person name="Stephenson M.J."/>
            <person name="Martin A.C."/>
            <person name="Owen C."/>
            <person name="Harkess A."/>
            <person name="Leebens-Mack J."/>
            <person name="Jimenez L.E."/>
            <person name="Osbourn A."/>
            <person name="Sattely E.S."/>
        </authorList>
    </citation>
    <scope>NUCLEOTIDE SEQUENCE [LARGE SCALE GENOMIC DNA]</scope>
    <source>
        <strain evidence="2">cv. JPN11</strain>
        <tissue evidence="1">Leaf</tissue>
    </source>
</reference>